<dbReference type="GO" id="GO:0005739">
    <property type="term" value="C:mitochondrion"/>
    <property type="evidence" value="ECO:0007669"/>
    <property type="project" value="InterPro"/>
</dbReference>
<evidence type="ECO:0000313" key="2">
    <source>
        <dbReference type="Proteomes" id="UP000053110"/>
    </source>
</evidence>
<dbReference type="InterPro" id="IPR034595">
    <property type="entry name" value="NDUFAF8"/>
</dbReference>
<gene>
    <name evidence="1" type="ORF">BGT96224_3032</name>
</gene>
<dbReference type="PANTHER" id="PTHR34561">
    <property type="entry name" value="NADH DEHYDROGENASE [UBIQUINONE] 1 ALPHA SUBCOMPLEX ASSEMBLY FACTOR 8"/>
    <property type="match status" value="1"/>
</dbReference>
<dbReference type="PANTHER" id="PTHR34561:SF1">
    <property type="entry name" value="NADH DEHYDROGENASE [UBIQUINONE] 1 ALPHA SUBCOMPLEX ASSEMBLY FACTOR 8"/>
    <property type="match status" value="1"/>
</dbReference>
<reference evidence="2" key="1">
    <citation type="journal article" date="2013" name="Nat. Genet.">
        <title>The wheat powdery mildew genome shows the unique evolution of an obligate biotroph.</title>
        <authorList>
            <person name="Wicker T."/>
            <person name="Oberhaensli S."/>
            <person name="Parlange F."/>
            <person name="Buchmann J.P."/>
            <person name="Shatalina M."/>
            <person name="Roffler S."/>
            <person name="Ben-David R."/>
            <person name="Dolezel J."/>
            <person name="Simkova H."/>
            <person name="Schulze-Lefert P."/>
            <person name="Spanu P.D."/>
            <person name="Bruggmann R."/>
            <person name="Amselem J."/>
            <person name="Quesneville H."/>
            <person name="Ver Loren van Themaat E."/>
            <person name="Paape T."/>
            <person name="Shimizu K.K."/>
            <person name="Keller B."/>
        </authorList>
    </citation>
    <scope>NUCLEOTIDE SEQUENCE [LARGE SCALE GENOMIC DNA]</scope>
    <source>
        <strain evidence="2">96224</strain>
    </source>
</reference>
<organism evidence="1 2">
    <name type="scientific">Blumeria graminis f. sp. tritici 96224</name>
    <dbReference type="NCBI Taxonomy" id="1268274"/>
    <lineage>
        <taxon>Eukaryota</taxon>
        <taxon>Fungi</taxon>
        <taxon>Dikarya</taxon>
        <taxon>Ascomycota</taxon>
        <taxon>Pezizomycotina</taxon>
        <taxon>Leotiomycetes</taxon>
        <taxon>Erysiphales</taxon>
        <taxon>Erysiphaceae</taxon>
        <taxon>Blumeria</taxon>
    </lineage>
</organism>
<protein>
    <submittedName>
        <fullName evidence="1">Uncharacterized protein</fullName>
    </submittedName>
</protein>
<proteinExistence type="predicted"/>
<name>A0A656KHR8_BLUGR</name>
<evidence type="ECO:0000313" key="1">
    <source>
        <dbReference type="EMBL" id="EPQ62926.1"/>
    </source>
</evidence>
<accession>A0A656KHR8</accession>
<dbReference type="GO" id="GO:0032981">
    <property type="term" value="P:mitochondrial respiratory chain complex I assembly"/>
    <property type="evidence" value="ECO:0007669"/>
    <property type="project" value="InterPro"/>
</dbReference>
<sequence length="76" mass="8508">MPAKTRPIAKFAKAVTMCSTEVSVYGKCVVADYNSVQKDKCLTEFLRLKECYIVIGCKLIHLKMLTIEQASSKKCC</sequence>
<dbReference type="Proteomes" id="UP000053110">
    <property type="component" value="Unassembled WGS sequence"/>
</dbReference>
<dbReference type="AlphaFoldDB" id="A0A656KHR8"/>
<dbReference type="OrthoDB" id="3821113at2759"/>
<dbReference type="EMBL" id="KE375143">
    <property type="protein sequence ID" value="EPQ62926.1"/>
    <property type="molecule type" value="Genomic_DNA"/>
</dbReference>